<keyword evidence="6" id="KW-0813">Transport</keyword>
<reference evidence="8 9" key="1">
    <citation type="journal article" date="2021" name="Nat. Commun.">
        <title>Isolation of a member of the candidate phylum Atribacteria reveals a unique cell membrane structure.</title>
        <authorList>
            <person name="Taiki K."/>
            <person name="Nobu M.K."/>
            <person name="Kusada H."/>
            <person name="Meng X.-Y."/>
            <person name="Hosoki N."/>
            <person name="Uematsu K."/>
            <person name="Yoshioka H."/>
            <person name="Kamagata Y."/>
            <person name="Tamaki H."/>
        </authorList>
    </citation>
    <scope>NUCLEOTIDE SEQUENCE [LARGE SCALE GENOMIC DNA]</scope>
    <source>
        <strain evidence="8 9">RT761</strain>
    </source>
</reference>
<feature type="transmembrane region" description="Helical" evidence="7">
    <location>
        <begin position="209"/>
        <end position="231"/>
    </location>
</feature>
<evidence type="ECO:0000256" key="7">
    <source>
        <dbReference type="SAM" id="Phobius"/>
    </source>
</evidence>
<dbReference type="InterPro" id="IPR001626">
    <property type="entry name" value="ABC_TroCD"/>
</dbReference>
<dbReference type="GO" id="GO:0043190">
    <property type="term" value="C:ATP-binding cassette (ABC) transporter complex"/>
    <property type="evidence" value="ECO:0007669"/>
    <property type="project" value="InterPro"/>
</dbReference>
<dbReference type="Gene3D" id="1.10.3470.10">
    <property type="entry name" value="ABC transporter involved in vitamin B12 uptake, BtuC"/>
    <property type="match status" value="1"/>
</dbReference>
<keyword evidence="5 7" id="KW-0472">Membrane</keyword>
<feature type="transmembrane region" description="Helical" evidence="7">
    <location>
        <begin position="182"/>
        <end position="202"/>
    </location>
</feature>
<organism evidence="8 9">
    <name type="scientific">Atribacter laminatus</name>
    <dbReference type="NCBI Taxonomy" id="2847778"/>
    <lineage>
        <taxon>Bacteria</taxon>
        <taxon>Pseudomonadati</taxon>
        <taxon>Atribacterota</taxon>
        <taxon>Atribacteria</taxon>
        <taxon>Atribacterales</taxon>
        <taxon>Atribacteraceae</taxon>
        <taxon>Atribacter</taxon>
    </lineage>
</organism>
<feature type="transmembrane region" description="Helical" evidence="7">
    <location>
        <begin position="123"/>
        <end position="141"/>
    </location>
</feature>
<feature type="transmembrane region" description="Helical" evidence="7">
    <location>
        <begin position="153"/>
        <end position="176"/>
    </location>
</feature>
<gene>
    <name evidence="8" type="primary">mntB</name>
    <name evidence="8" type="ORF">RT761_01966</name>
</gene>
<evidence type="ECO:0000256" key="4">
    <source>
        <dbReference type="ARBA" id="ARBA00022989"/>
    </source>
</evidence>
<sequence>MQRALLAGILIGSLCAVIGVYVVLKGMSFMGAGISHAAFGGVAIGFLLQIDPVLSSIIFCVASGLGIAYISKKSRIKEDTTIGIFFASTMALGILIFGLLKGVNVDLFGYLFGNILSVTLNDLYLALLVEGVVFFFVLYYYKELLLLVLDQEMAEVSGIPVSIIYYLLVSFISLTIVISIKVVGIVLVSALLIIPSAAALQITDNFKKALITAIVFGVASSGGGLILSYFLDTPSGATIVLVATIIFLVTSIFSSKKKG</sequence>
<evidence type="ECO:0000256" key="3">
    <source>
        <dbReference type="ARBA" id="ARBA00022692"/>
    </source>
</evidence>
<feature type="transmembrane region" description="Helical" evidence="7">
    <location>
        <begin position="6"/>
        <end position="24"/>
    </location>
</feature>
<evidence type="ECO:0000256" key="6">
    <source>
        <dbReference type="RuleBase" id="RU003943"/>
    </source>
</evidence>
<dbReference type="CDD" id="cd06550">
    <property type="entry name" value="TM_ABC_iron-siderophores_like"/>
    <property type="match status" value="1"/>
</dbReference>
<dbReference type="AlphaFoldDB" id="A0A7T1AMR0"/>
<evidence type="ECO:0000256" key="5">
    <source>
        <dbReference type="ARBA" id="ARBA00023136"/>
    </source>
</evidence>
<evidence type="ECO:0000256" key="1">
    <source>
        <dbReference type="ARBA" id="ARBA00004141"/>
    </source>
</evidence>
<feature type="transmembrane region" description="Helical" evidence="7">
    <location>
        <begin position="237"/>
        <end position="255"/>
    </location>
</feature>
<accession>A0A7T1AMR0</accession>
<evidence type="ECO:0000313" key="9">
    <source>
        <dbReference type="Proteomes" id="UP000594463"/>
    </source>
</evidence>
<evidence type="ECO:0000313" key="8">
    <source>
        <dbReference type="EMBL" id="QPM68743.1"/>
    </source>
</evidence>
<dbReference type="PANTHER" id="PTHR30477">
    <property type="entry name" value="ABC-TRANSPORTER METAL-BINDING PROTEIN"/>
    <property type="match status" value="1"/>
</dbReference>
<keyword evidence="4 7" id="KW-1133">Transmembrane helix</keyword>
<dbReference type="Proteomes" id="UP000594463">
    <property type="component" value="Chromosome"/>
</dbReference>
<dbReference type="InterPro" id="IPR037294">
    <property type="entry name" value="ABC_BtuC-like"/>
</dbReference>
<proteinExistence type="inferred from homology"/>
<name>A0A7T1AMR0_ATRLM</name>
<comment type="subcellular location">
    <subcellularLocation>
        <location evidence="6">Cell membrane</location>
        <topology evidence="6">Multi-pass membrane protein</topology>
    </subcellularLocation>
    <subcellularLocation>
        <location evidence="1">Membrane</location>
        <topology evidence="1">Multi-pass membrane protein</topology>
    </subcellularLocation>
</comment>
<dbReference type="EMBL" id="CP065383">
    <property type="protein sequence ID" value="QPM68743.1"/>
    <property type="molecule type" value="Genomic_DNA"/>
</dbReference>
<keyword evidence="9" id="KW-1185">Reference proteome</keyword>
<dbReference type="PANTHER" id="PTHR30477:SF0">
    <property type="entry name" value="METAL TRANSPORT SYSTEM MEMBRANE PROTEIN TM_0125-RELATED"/>
    <property type="match status" value="1"/>
</dbReference>
<dbReference type="GO" id="GO:0010043">
    <property type="term" value="P:response to zinc ion"/>
    <property type="evidence" value="ECO:0007669"/>
    <property type="project" value="TreeGrafter"/>
</dbReference>
<dbReference type="GO" id="GO:0055085">
    <property type="term" value="P:transmembrane transport"/>
    <property type="evidence" value="ECO:0007669"/>
    <property type="project" value="InterPro"/>
</dbReference>
<evidence type="ECO:0000256" key="2">
    <source>
        <dbReference type="ARBA" id="ARBA00008034"/>
    </source>
</evidence>
<dbReference type="RefSeq" id="WP_218111237.1">
    <property type="nucleotide sequence ID" value="NZ_CP065383.1"/>
</dbReference>
<dbReference type="KEGG" id="alam:RT761_01966"/>
<protein>
    <submittedName>
        <fullName evidence="8">Manganese transport system membrane protein MntB</fullName>
    </submittedName>
</protein>
<dbReference type="SUPFAM" id="SSF81345">
    <property type="entry name" value="ABC transporter involved in vitamin B12 uptake, BtuC"/>
    <property type="match status" value="1"/>
</dbReference>
<dbReference type="Pfam" id="PF00950">
    <property type="entry name" value="ABC-3"/>
    <property type="match status" value="1"/>
</dbReference>
<feature type="transmembrane region" description="Helical" evidence="7">
    <location>
        <begin position="82"/>
        <end position="103"/>
    </location>
</feature>
<keyword evidence="3 6" id="KW-0812">Transmembrane</keyword>
<comment type="similarity">
    <text evidence="2 6">Belongs to the ABC-3 integral membrane protein family.</text>
</comment>